<accession>A0A8I0L4Z6</accession>
<gene>
    <name evidence="2" type="ORF">GUH15_26510</name>
</gene>
<feature type="non-terminal residue" evidence="2">
    <location>
        <position position="1"/>
    </location>
</feature>
<proteinExistence type="predicted"/>
<feature type="transmembrane region" description="Helical" evidence="1">
    <location>
        <begin position="6"/>
        <end position="30"/>
    </location>
</feature>
<organism evidence="2 3">
    <name type="scientific">Xanthomonas citri pv. citri</name>
    <dbReference type="NCBI Taxonomy" id="611301"/>
    <lineage>
        <taxon>Bacteria</taxon>
        <taxon>Pseudomonadati</taxon>
        <taxon>Pseudomonadota</taxon>
        <taxon>Gammaproteobacteria</taxon>
        <taxon>Lysobacterales</taxon>
        <taxon>Lysobacteraceae</taxon>
        <taxon>Xanthomonas</taxon>
    </lineage>
</organism>
<protein>
    <submittedName>
        <fullName evidence="2">ABC transporter permease</fullName>
    </submittedName>
</protein>
<evidence type="ECO:0000313" key="2">
    <source>
        <dbReference type="EMBL" id="MBD4339535.1"/>
    </source>
</evidence>
<evidence type="ECO:0000256" key="1">
    <source>
        <dbReference type="SAM" id="Phobius"/>
    </source>
</evidence>
<reference evidence="2" key="1">
    <citation type="submission" date="2020-01" db="EMBL/GenBank/DDBJ databases">
        <authorList>
            <person name="Richard D."/>
        </authorList>
    </citation>
    <scope>NUCLEOTIDE SEQUENCE</scope>
    <source>
        <strain evidence="2">JP541</strain>
    </source>
</reference>
<keyword evidence="1" id="KW-0812">Transmembrane</keyword>
<dbReference type="Proteomes" id="UP000653002">
    <property type="component" value="Unassembled WGS sequence"/>
</dbReference>
<sequence length="52" mass="5427">DIPTVMAGVIITAIMIALGNLVADLLYGVVDPRIRAVYTSGGKKLKKKEAAA</sequence>
<evidence type="ECO:0000313" key="3">
    <source>
        <dbReference type="Proteomes" id="UP000653002"/>
    </source>
</evidence>
<name>A0A8I0L4Z6_XANCI</name>
<dbReference type="AlphaFoldDB" id="A0A8I0L4Z6"/>
<keyword evidence="1" id="KW-1133">Transmembrane helix</keyword>
<keyword evidence="1" id="KW-0472">Membrane</keyword>
<comment type="caution">
    <text evidence="2">The sequence shown here is derived from an EMBL/GenBank/DDBJ whole genome shotgun (WGS) entry which is preliminary data.</text>
</comment>
<dbReference type="EMBL" id="JAABFR010002265">
    <property type="protein sequence ID" value="MBD4339535.1"/>
    <property type="molecule type" value="Genomic_DNA"/>
</dbReference>